<dbReference type="InterPro" id="IPR059100">
    <property type="entry name" value="TSP3_bac"/>
</dbReference>
<dbReference type="EMBL" id="JAFBBP010000001">
    <property type="protein sequence ID" value="MBM7494063.1"/>
    <property type="molecule type" value="Genomic_DNA"/>
</dbReference>
<reference evidence="7 8" key="1">
    <citation type="submission" date="2021-01" db="EMBL/GenBank/DDBJ databases">
        <title>Sequencing the genomes of 1000 actinobacteria strains.</title>
        <authorList>
            <person name="Klenk H.-P."/>
        </authorList>
    </citation>
    <scope>NUCLEOTIDE SEQUENCE [LARGE SCALE GENOMIC DNA]</scope>
    <source>
        <strain evidence="7 8">DSM 100204</strain>
    </source>
</reference>
<dbReference type="PROSITE" id="PS00018">
    <property type="entry name" value="EF_HAND_1"/>
    <property type="match status" value="1"/>
</dbReference>
<gene>
    <name evidence="7" type="ORF">JOD64_005285</name>
</gene>
<keyword evidence="4" id="KW-0106">Calcium</keyword>
<evidence type="ECO:0000256" key="3">
    <source>
        <dbReference type="ARBA" id="ARBA00022729"/>
    </source>
</evidence>
<evidence type="ECO:0000256" key="6">
    <source>
        <dbReference type="SAM" id="SignalP"/>
    </source>
</evidence>
<dbReference type="PANTHER" id="PTHR37467:SF1">
    <property type="entry name" value="EXPORTED CALCIUM-BINDING GLYCOPROTEIN"/>
    <property type="match status" value="1"/>
</dbReference>
<organism evidence="7 8">
    <name type="scientific">Micromonospora luteifusca</name>
    <dbReference type="NCBI Taxonomy" id="709860"/>
    <lineage>
        <taxon>Bacteria</taxon>
        <taxon>Bacillati</taxon>
        <taxon>Actinomycetota</taxon>
        <taxon>Actinomycetes</taxon>
        <taxon>Micromonosporales</taxon>
        <taxon>Micromonosporaceae</taxon>
        <taxon>Micromonospora</taxon>
    </lineage>
</organism>
<evidence type="ECO:0000256" key="2">
    <source>
        <dbReference type="ARBA" id="ARBA00022525"/>
    </source>
</evidence>
<feature type="signal peptide" evidence="6">
    <location>
        <begin position="1"/>
        <end position="32"/>
    </location>
</feature>
<dbReference type="InterPro" id="IPR018247">
    <property type="entry name" value="EF_Hand_1_Ca_BS"/>
</dbReference>
<feature type="chain" id="PRO_5045048424" evidence="6">
    <location>
        <begin position="33"/>
        <end position="768"/>
    </location>
</feature>
<comment type="subcellular location">
    <subcellularLocation>
        <location evidence="1">Secreted</location>
    </subcellularLocation>
</comment>
<dbReference type="PANTHER" id="PTHR37467">
    <property type="entry name" value="EXPORTED CALCIUM-BINDING GLYCOPROTEIN-RELATED"/>
    <property type="match status" value="1"/>
</dbReference>
<evidence type="ECO:0000256" key="5">
    <source>
        <dbReference type="SAM" id="MobiDB-lite"/>
    </source>
</evidence>
<evidence type="ECO:0000313" key="7">
    <source>
        <dbReference type="EMBL" id="MBM7494063.1"/>
    </source>
</evidence>
<keyword evidence="3 6" id="KW-0732">Signal</keyword>
<evidence type="ECO:0000256" key="4">
    <source>
        <dbReference type="ARBA" id="ARBA00022837"/>
    </source>
</evidence>
<sequence length="768" mass="82604">MRRGTQLRRRMAAALSAAVVAPIALLGTPAAAAETPLWQVEIAKIPTTRYQVDAKASVIEGTEALRPYVGDDLGESRLEPVQADVKSRYFDGARLNGPADAAAAFDNLKHLEAFLKSRMTGASPPSGEAEQGHVTALVKALTGVRLLADAAIQDAEATIGPFRRVSPPPPPAPAGVDEAFADLEAAKGDLAKADEMLVKANVVPATIQAEDAWESGFRVLTRFGITYEGDHDNDGVVDVVELRFGSSPLLADSDGDELTDKFEITALAGWTRPNAYDTDNDTVNDGAEDLDGDGLTNLEEQRLGTSPTEADTDGDGLNDGAEVAKGTNPLVPDQPRAPPVPGDGQPINPNPTPIDTDGDGVRDLAEEDLGSDPTKVDTDGDGLSDSVELDYLISALNQDTDNDGLRDDYEISNAESKGLHPGRFDEQISRWTYVTDFLLGMFAGDFAEKDSMAWLAGNLCASASSVIPVVGWITGTLADIRDTVAAIIHGDWVSVGFNVLGLVPYVGDAIAIPAKVAKFVTKYAHRLMDAARYVARYDKIPDTVKELTYELIMPEVYNAIVAEDAAAAFAVTASAVPDGWISKKTFDRLLNGKRTDLKRTHEMMTDPDAPHVDGPNLRWAYGWQDGETILNELMASQGKVGRPQLPLARPDDDRFKGGRDADFGEELADGWILHEVKSGFAQGDGRILEQVTQCEKDAWYMNPDNQEKIKAANAGKPDMKGKGVKGVHWHFVGSGSGQPNVNDLGMTEMLFNCLKNNKIPFTIHFPVE</sequence>
<dbReference type="Proteomes" id="UP000764837">
    <property type="component" value="Unassembled WGS sequence"/>
</dbReference>
<name>A0ABS2M208_9ACTN</name>
<proteinExistence type="predicted"/>
<dbReference type="CDD" id="cd20742">
    <property type="entry name" value="FIX_vWA-like"/>
    <property type="match status" value="1"/>
</dbReference>
<dbReference type="Gene3D" id="4.10.1080.10">
    <property type="entry name" value="TSP type-3 repeat"/>
    <property type="match status" value="1"/>
</dbReference>
<dbReference type="InterPro" id="IPR028974">
    <property type="entry name" value="TSP_type-3_rpt"/>
</dbReference>
<keyword evidence="8" id="KW-1185">Reference proteome</keyword>
<evidence type="ECO:0000313" key="8">
    <source>
        <dbReference type="Proteomes" id="UP000764837"/>
    </source>
</evidence>
<dbReference type="RefSeq" id="WP_204944697.1">
    <property type="nucleotide sequence ID" value="NZ_JAFBBP010000001.1"/>
</dbReference>
<evidence type="ECO:0000256" key="1">
    <source>
        <dbReference type="ARBA" id="ARBA00004613"/>
    </source>
</evidence>
<dbReference type="Pfam" id="PF18884">
    <property type="entry name" value="TSP3_bac"/>
    <property type="match status" value="5"/>
</dbReference>
<accession>A0ABS2M208</accession>
<keyword evidence="2" id="KW-0964">Secreted</keyword>
<protein>
    <submittedName>
        <fullName evidence="7">Uncharacterized protein</fullName>
    </submittedName>
</protein>
<feature type="region of interest" description="Disordered" evidence="5">
    <location>
        <begin position="272"/>
        <end position="383"/>
    </location>
</feature>
<dbReference type="InterPro" id="IPR053180">
    <property type="entry name" value="Ca-binding_acidic-repeat"/>
</dbReference>
<feature type="compositionally biased region" description="Acidic residues" evidence="5">
    <location>
        <begin position="278"/>
        <end position="292"/>
    </location>
</feature>
<comment type="caution">
    <text evidence="7">The sequence shown here is derived from an EMBL/GenBank/DDBJ whole genome shotgun (WGS) entry which is preliminary data.</text>
</comment>